<dbReference type="PROSITE" id="PS50109">
    <property type="entry name" value="HIS_KIN"/>
    <property type="match status" value="1"/>
</dbReference>
<dbReference type="GO" id="GO:0005524">
    <property type="term" value="F:ATP binding"/>
    <property type="evidence" value="ECO:0007669"/>
    <property type="project" value="UniProtKB-KW"/>
</dbReference>
<keyword evidence="5" id="KW-0547">Nucleotide-binding</keyword>
<feature type="transmembrane region" description="Helical" evidence="8">
    <location>
        <begin position="31"/>
        <end position="51"/>
    </location>
</feature>
<dbReference type="InterPro" id="IPR003594">
    <property type="entry name" value="HATPase_dom"/>
</dbReference>
<keyword evidence="8" id="KW-0812">Transmembrane</keyword>
<dbReference type="EMBL" id="RZIJ01000011">
    <property type="protein sequence ID" value="RUQ69798.1"/>
    <property type="molecule type" value="Genomic_DNA"/>
</dbReference>
<dbReference type="PANTHER" id="PTHR41523:SF8">
    <property type="entry name" value="ETHYLENE RESPONSE SENSOR PROTEIN"/>
    <property type="match status" value="1"/>
</dbReference>
<dbReference type="InterPro" id="IPR036890">
    <property type="entry name" value="HATPase_C_sf"/>
</dbReference>
<dbReference type="Proteomes" id="UP000280346">
    <property type="component" value="Unassembled WGS sequence"/>
</dbReference>
<dbReference type="EC" id="2.7.13.3" evidence="2"/>
<protein>
    <recommendedName>
        <fullName evidence="2">histidine kinase</fullName>
        <ecNumber evidence="2">2.7.13.3</ecNumber>
    </recommendedName>
</protein>
<name>A0A3S0WLF6_9PROT</name>
<evidence type="ECO:0000256" key="8">
    <source>
        <dbReference type="SAM" id="Phobius"/>
    </source>
</evidence>
<comment type="catalytic activity">
    <reaction evidence="1">
        <text>ATP + protein L-histidine = ADP + protein N-phospho-L-histidine.</text>
        <dbReference type="EC" id="2.7.13.3"/>
    </reaction>
</comment>
<evidence type="ECO:0000313" key="11">
    <source>
        <dbReference type="Proteomes" id="UP000280346"/>
    </source>
</evidence>
<accession>A0A3S0WLF6</accession>
<dbReference type="PANTHER" id="PTHR41523">
    <property type="entry name" value="TWO-COMPONENT SYSTEM SENSOR PROTEIN"/>
    <property type="match status" value="1"/>
</dbReference>
<evidence type="ECO:0000256" key="7">
    <source>
        <dbReference type="ARBA" id="ARBA00022840"/>
    </source>
</evidence>
<feature type="transmembrane region" description="Helical" evidence="8">
    <location>
        <begin position="314"/>
        <end position="336"/>
    </location>
</feature>
<reference evidence="10 11" key="1">
    <citation type="submission" date="2018-12" db="EMBL/GenBank/DDBJ databases">
        <authorList>
            <person name="Yang Y."/>
        </authorList>
    </citation>
    <scope>NUCLEOTIDE SEQUENCE [LARGE SCALE GENOMIC DNA]</scope>
    <source>
        <strain evidence="10 11">GSF71</strain>
    </source>
</reference>
<evidence type="ECO:0000256" key="6">
    <source>
        <dbReference type="ARBA" id="ARBA00022777"/>
    </source>
</evidence>
<dbReference type="OrthoDB" id="9812260at2"/>
<dbReference type="SMART" id="SM00387">
    <property type="entry name" value="HATPase_c"/>
    <property type="match status" value="1"/>
</dbReference>
<comment type="caution">
    <text evidence="10">The sequence shown here is derived from an EMBL/GenBank/DDBJ whole genome shotgun (WGS) entry which is preliminary data.</text>
</comment>
<gene>
    <name evidence="10" type="ORF">EJ913_15160</name>
</gene>
<keyword evidence="8" id="KW-1133">Transmembrane helix</keyword>
<keyword evidence="6 10" id="KW-0418">Kinase</keyword>
<keyword evidence="7" id="KW-0067">ATP-binding</keyword>
<dbReference type="InterPro" id="IPR005467">
    <property type="entry name" value="His_kinase_dom"/>
</dbReference>
<evidence type="ECO:0000256" key="4">
    <source>
        <dbReference type="ARBA" id="ARBA00022679"/>
    </source>
</evidence>
<dbReference type="Gene3D" id="3.30.450.20">
    <property type="entry name" value="PAS domain"/>
    <property type="match status" value="1"/>
</dbReference>
<keyword evidence="11" id="KW-1185">Reference proteome</keyword>
<dbReference type="Gene3D" id="3.30.565.10">
    <property type="entry name" value="Histidine kinase-like ATPase, C-terminal domain"/>
    <property type="match status" value="1"/>
</dbReference>
<keyword evidence="4" id="KW-0808">Transferase</keyword>
<proteinExistence type="predicted"/>
<evidence type="ECO:0000256" key="5">
    <source>
        <dbReference type="ARBA" id="ARBA00022741"/>
    </source>
</evidence>
<dbReference type="GO" id="GO:0004673">
    <property type="term" value="F:protein histidine kinase activity"/>
    <property type="evidence" value="ECO:0007669"/>
    <property type="project" value="UniProtKB-EC"/>
</dbReference>
<keyword evidence="8" id="KW-0472">Membrane</keyword>
<dbReference type="SUPFAM" id="SSF55874">
    <property type="entry name" value="ATPase domain of HSP90 chaperone/DNA topoisomerase II/histidine kinase"/>
    <property type="match status" value="1"/>
</dbReference>
<dbReference type="Pfam" id="PF02518">
    <property type="entry name" value="HATPase_c"/>
    <property type="match status" value="1"/>
</dbReference>
<organism evidence="10 11">
    <name type="scientific">Azospirillum doebereinerae</name>
    <dbReference type="NCBI Taxonomy" id="92933"/>
    <lineage>
        <taxon>Bacteria</taxon>
        <taxon>Pseudomonadati</taxon>
        <taxon>Pseudomonadota</taxon>
        <taxon>Alphaproteobacteria</taxon>
        <taxon>Rhodospirillales</taxon>
        <taxon>Azospirillaceae</taxon>
        <taxon>Azospirillum</taxon>
    </lineage>
</organism>
<sequence length="607" mass="65605">MWDRRFNDRARALRIPCSDKDGAVSVSLRTMLAACLGGVGLVFTVGTAVLLNAEAGGRMQGVIGDQLHQYADQVADKLDRGMFERYRDLLVATSLDSVRSPDASRDSRRAVVQRLKDTYTDYAWIGFIEPNGILQVATDRVLEGMDVNARGWWKQGLERPYVGDVHDAIVLGKLLYANRAEPPRFVDLAAPVHAEDGTLLGVIAAHLSWDWAMEVERSVLGQVDKARHVEAMILAGDDTVILGPKELIGQRIGAVSATVADSAAIRTWPDGVGYLTSTAATQGYRGYPGLAWKVVLREPATLALAPVREMRNRVIAWGAAASLLAVLVGYLLAGWISAPLRAMARAVREAGATGGRPALPATGHYAEIDTLSDAMRAYLDEIREGERRLKDSLGEKTILLHEIHHRVKNNLQVIYGLMMVEVRQLPKEERGRARMEAVARRITSMGRLHEQLYMSGDFARIDLGEHLLHLCEALSDLRPNEAVALRVEAAPATCSLELALPFGLIANELMTNSLKHAFPEGRGGTVTITLHDGPDALVMEVSDDGIGCAGGLPTGGIGTTLVNGLVRQIGGTLTFDTRQGCIARVSVPKARPAVPALPEAPAQTMAA</sequence>
<dbReference type="Gene3D" id="6.10.340.10">
    <property type="match status" value="1"/>
</dbReference>
<dbReference type="Pfam" id="PF07568">
    <property type="entry name" value="HisKA_2"/>
    <property type="match status" value="1"/>
</dbReference>
<keyword evidence="3" id="KW-0597">Phosphoprotein</keyword>
<evidence type="ECO:0000256" key="1">
    <source>
        <dbReference type="ARBA" id="ARBA00000085"/>
    </source>
</evidence>
<feature type="domain" description="Histidine kinase" evidence="9">
    <location>
        <begin position="402"/>
        <end position="591"/>
    </location>
</feature>
<evidence type="ECO:0000256" key="3">
    <source>
        <dbReference type="ARBA" id="ARBA00022553"/>
    </source>
</evidence>
<evidence type="ECO:0000256" key="2">
    <source>
        <dbReference type="ARBA" id="ARBA00012438"/>
    </source>
</evidence>
<evidence type="ECO:0000259" key="9">
    <source>
        <dbReference type="PROSITE" id="PS50109"/>
    </source>
</evidence>
<dbReference type="AlphaFoldDB" id="A0A3S0WLF6"/>
<evidence type="ECO:0000313" key="10">
    <source>
        <dbReference type="EMBL" id="RUQ69798.1"/>
    </source>
</evidence>
<dbReference type="InterPro" id="IPR011495">
    <property type="entry name" value="Sig_transdc_His_kin_sub2_dim/P"/>
</dbReference>